<keyword evidence="4" id="KW-1185">Reference proteome</keyword>
<proteinExistence type="predicted"/>
<name>A0A077ZTM0_STYLE</name>
<organism evidence="3 4">
    <name type="scientific">Stylonychia lemnae</name>
    <name type="common">Ciliate</name>
    <dbReference type="NCBI Taxonomy" id="5949"/>
    <lineage>
        <taxon>Eukaryota</taxon>
        <taxon>Sar</taxon>
        <taxon>Alveolata</taxon>
        <taxon>Ciliophora</taxon>
        <taxon>Intramacronucleata</taxon>
        <taxon>Spirotrichea</taxon>
        <taxon>Stichotrichia</taxon>
        <taxon>Sporadotrichida</taxon>
        <taxon>Oxytrichidae</taxon>
        <taxon>Stylonychinae</taxon>
        <taxon>Stylonychia</taxon>
    </lineage>
</organism>
<feature type="region of interest" description="Disordered" evidence="2">
    <location>
        <begin position="1"/>
        <end position="60"/>
    </location>
</feature>
<dbReference type="EMBL" id="CCKQ01001741">
    <property type="protein sequence ID" value="CDW72859.1"/>
    <property type="molecule type" value="Genomic_DNA"/>
</dbReference>
<sequence length="487" mass="57700">MFGQQKKHNFNLMSPLKTQDQNQQQNSFRDSPFQAKRSAVDPDSAKKSRTPTRTHSGMPSTMAVPANEHRVLLQQFQNLSKNHEKLEKQHQQTQKELVKFRTLNDQNDKELRITQQSLIKVNDEKIILENEVKNLKEYTRKLETKLINEVKGTGGNNSLQEIINQQREQISKIKGDKDKADAILESMFQKLQKQNQEIQTLSIALLHSVQAQNEELKLIRESNNMEFIRLEQEIHYLSQKNQGLSLEKEAVLKEKNTLLDFIEELNNQNDNRLQNFQDEIKKLSDQNLQYKIQIDDLLTQLRDKLVEADRVKSDNEKLQYQTHQSEKEFKLLREEIQSLRTQMLQKQQSEMKDREITKLDGENMILKERLQNQMNENSQLRSQIEGFLNEIRKLESQLNNLKQQSEGEKKKEHYMREIQDLKMQLDEFKRQNHELSNKSANHLQIQRQLEDRNNLIQKQVENLIASKKLLQKTLSEQMNLKQQKINF</sequence>
<accession>A0A077ZTM0</accession>
<evidence type="ECO:0000313" key="4">
    <source>
        <dbReference type="Proteomes" id="UP000039865"/>
    </source>
</evidence>
<protein>
    <submittedName>
        <fullName evidence="3">Uncharacterized protein</fullName>
    </submittedName>
</protein>
<evidence type="ECO:0000256" key="2">
    <source>
        <dbReference type="SAM" id="MobiDB-lite"/>
    </source>
</evidence>
<feature type="coiled-coil region" evidence="1">
    <location>
        <begin position="259"/>
        <end position="466"/>
    </location>
</feature>
<dbReference type="OMA" id="VPANEHR"/>
<dbReference type="InParanoid" id="A0A077ZTM0"/>
<dbReference type="AlphaFoldDB" id="A0A077ZTM0"/>
<gene>
    <name evidence="3" type="primary">Contig8823.g9423</name>
    <name evidence="3" type="ORF">STYLEM_1826</name>
</gene>
<evidence type="ECO:0000256" key="1">
    <source>
        <dbReference type="SAM" id="Coils"/>
    </source>
</evidence>
<feature type="coiled-coil region" evidence="1">
    <location>
        <begin position="69"/>
        <end position="204"/>
    </location>
</feature>
<feature type="compositionally biased region" description="Polar residues" evidence="2">
    <location>
        <begin position="16"/>
        <end position="29"/>
    </location>
</feature>
<dbReference type="Gene3D" id="1.10.287.1490">
    <property type="match status" value="1"/>
</dbReference>
<keyword evidence="1" id="KW-0175">Coiled coil</keyword>
<reference evidence="3 4" key="1">
    <citation type="submission" date="2014-06" db="EMBL/GenBank/DDBJ databases">
        <authorList>
            <person name="Swart Estienne"/>
        </authorList>
    </citation>
    <scope>NUCLEOTIDE SEQUENCE [LARGE SCALE GENOMIC DNA]</scope>
    <source>
        <strain evidence="3 4">130c</strain>
    </source>
</reference>
<evidence type="ECO:0000313" key="3">
    <source>
        <dbReference type="EMBL" id="CDW72859.1"/>
    </source>
</evidence>
<dbReference type="Proteomes" id="UP000039865">
    <property type="component" value="Unassembled WGS sequence"/>
</dbReference>